<gene>
    <name evidence="2" type="ORF">MM415A04320_0014</name>
</gene>
<evidence type="ECO:0000259" key="1">
    <source>
        <dbReference type="Pfam" id="PF26109"/>
    </source>
</evidence>
<feature type="domain" description="DNA-binding transcriptional repressor CapW winged helix-turn-helix" evidence="1">
    <location>
        <begin position="3"/>
        <end position="71"/>
    </location>
</feature>
<accession>A0A6M3JIX2</accession>
<organism evidence="2">
    <name type="scientific">viral metagenome</name>
    <dbReference type="NCBI Taxonomy" id="1070528"/>
    <lineage>
        <taxon>unclassified sequences</taxon>
        <taxon>metagenomes</taxon>
        <taxon>organismal metagenomes</taxon>
    </lineage>
</organism>
<dbReference type="EMBL" id="MT141734">
    <property type="protein sequence ID" value="QJA69766.1"/>
    <property type="molecule type" value="Genomic_DNA"/>
</dbReference>
<dbReference type="AlphaFoldDB" id="A0A6M3JIX2"/>
<evidence type="ECO:0000313" key="2">
    <source>
        <dbReference type="EMBL" id="QJA69766.1"/>
    </source>
</evidence>
<reference evidence="2" key="1">
    <citation type="submission" date="2020-03" db="EMBL/GenBank/DDBJ databases">
        <title>The deep terrestrial virosphere.</title>
        <authorList>
            <person name="Holmfeldt K."/>
            <person name="Nilsson E."/>
            <person name="Simone D."/>
            <person name="Lopez-Fernandez M."/>
            <person name="Wu X."/>
            <person name="de Brujin I."/>
            <person name="Lundin D."/>
            <person name="Andersson A."/>
            <person name="Bertilsson S."/>
            <person name="Dopson M."/>
        </authorList>
    </citation>
    <scope>NUCLEOTIDE SEQUENCE</scope>
    <source>
        <strain evidence="2">MM415A04320</strain>
    </source>
</reference>
<protein>
    <recommendedName>
        <fullName evidence="1">DNA-binding transcriptional repressor CapW winged helix-turn-helix domain-containing protein</fullName>
    </recommendedName>
</protein>
<proteinExistence type="predicted"/>
<dbReference type="InterPro" id="IPR059019">
    <property type="entry name" value="WHD_CapW"/>
</dbReference>
<dbReference type="Pfam" id="PF26109">
    <property type="entry name" value="WHD_BrxR"/>
    <property type="match status" value="1"/>
</dbReference>
<name>A0A6M3JIX2_9ZZZZ</name>
<sequence length="95" mass="11200">MNFAQRMRLIWIDSQLECGPLNRSDIMCAFEISTAQAAVDLKAYRTEHPSRIKYEPREKHYRRPPKAKPAYPQHLRLLVRNAVMSMQIYEDATHV</sequence>